<dbReference type="Proteomes" id="UP001151760">
    <property type="component" value="Unassembled WGS sequence"/>
</dbReference>
<feature type="domain" description="Tf2-1-like SH3-like" evidence="1">
    <location>
        <begin position="2"/>
        <end position="31"/>
    </location>
</feature>
<dbReference type="PANTHER" id="PTHR46148:SF59">
    <property type="entry name" value="NUCLEOTIDYLTRANSFERASE, RIBONUCLEASE H"/>
    <property type="match status" value="1"/>
</dbReference>
<evidence type="ECO:0000313" key="2">
    <source>
        <dbReference type="EMBL" id="GJS65722.1"/>
    </source>
</evidence>
<comment type="caution">
    <text evidence="2">The sequence shown here is derived from an EMBL/GenBank/DDBJ whole genome shotgun (WGS) entry which is preliminary data.</text>
</comment>
<accession>A0ABQ4XKY6</accession>
<dbReference type="EMBL" id="BQNB010009598">
    <property type="protein sequence ID" value="GJS65722.1"/>
    <property type="molecule type" value="Genomic_DNA"/>
</dbReference>
<gene>
    <name evidence="2" type="ORF">Tco_0680286</name>
</gene>
<dbReference type="Pfam" id="PF24626">
    <property type="entry name" value="SH3_Tf2-1"/>
    <property type="match status" value="1"/>
</dbReference>
<keyword evidence="3" id="KW-1185">Reference proteome</keyword>
<protein>
    <recommendedName>
        <fullName evidence="1">Tf2-1-like SH3-like domain-containing protein</fullName>
    </recommendedName>
</protein>
<reference evidence="2" key="2">
    <citation type="submission" date="2022-01" db="EMBL/GenBank/DDBJ databases">
        <authorList>
            <person name="Yamashiro T."/>
            <person name="Shiraishi A."/>
            <person name="Satake H."/>
            <person name="Nakayama K."/>
        </authorList>
    </citation>
    <scope>NUCLEOTIDE SEQUENCE</scope>
</reference>
<name>A0ABQ4XKY6_9ASTR</name>
<dbReference type="InterPro" id="IPR056924">
    <property type="entry name" value="SH3_Tf2-1"/>
</dbReference>
<reference evidence="2" key="1">
    <citation type="journal article" date="2022" name="Int. J. Mol. Sci.">
        <title>Draft Genome of Tanacetum Coccineum: Genomic Comparison of Closely Related Tanacetum-Family Plants.</title>
        <authorList>
            <person name="Yamashiro T."/>
            <person name="Shiraishi A."/>
            <person name="Nakayama K."/>
            <person name="Satake H."/>
        </authorList>
    </citation>
    <scope>NUCLEOTIDE SEQUENCE</scope>
</reference>
<evidence type="ECO:0000259" key="1">
    <source>
        <dbReference type="Pfam" id="PF24626"/>
    </source>
</evidence>
<proteinExistence type="predicted"/>
<dbReference type="PANTHER" id="PTHR46148">
    <property type="entry name" value="CHROMO DOMAIN-CONTAINING PROTEIN"/>
    <property type="match status" value="1"/>
</dbReference>
<sequence length="194" mass="22587">MKVGPVAYRLRLPEELIDVHDMFYVSNLKKCLADPKLQVPLDEIQVDAKLNFVEKPVEILEKEFKKLKRSRITTVKVQWNSKRGHEFTWEHEDQMRLKNNNHLSVLKFHESMLLRCFLITSLRLRLVAMLVDSNRIPKVALMARSYLPSKAQSVSVAEIWLWEVGSWKAVGSCSLTMTNIFWLSQGIFSSHSFL</sequence>
<organism evidence="2 3">
    <name type="scientific">Tanacetum coccineum</name>
    <dbReference type="NCBI Taxonomy" id="301880"/>
    <lineage>
        <taxon>Eukaryota</taxon>
        <taxon>Viridiplantae</taxon>
        <taxon>Streptophyta</taxon>
        <taxon>Embryophyta</taxon>
        <taxon>Tracheophyta</taxon>
        <taxon>Spermatophyta</taxon>
        <taxon>Magnoliopsida</taxon>
        <taxon>eudicotyledons</taxon>
        <taxon>Gunneridae</taxon>
        <taxon>Pentapetalae</taxon>
        <taxon>asterids</taxon>
        <taxon>campanulids</taxon>
        <taxon>Asterales</taxon>
        <taxon>Asteraceae</taxon>
        <taxon>Asteroideae</taxon>
        <taxon>Anthemideae</taxon>
        <taxon>Anthemidinae</taxon>
        <taxon>Tanacetum</taxon>
    </lineage>
</organism>
<evidence type="ECO:0000313" key="3">
    <source>
        <dbReference type="Proteomes" id="UP001151760"/>
    </source>
</evidence>